<dbReference type="EMBL" id="WTYY01000001">
    <property type="protein sequence ID" value="MXO87324.1"/>
    <property type="molecule type" value="Genomic_DNA"/>
</dbReference>
<dbReference type="PROSITE" id="PS51257">
    <property type="entry name" value="PROKAR_LIPOPROTEIN"/>
    <property type="match status" value="1"/>
</dbReference>
<evidence type="ECO:0000313" key="2">
    <source>
        <dbReference type="EMBL" id="MXO87324.1"/>
    </source>
</evidence>
<proteinExistence type="predicted"/>
<dbReference type="AlphaFoldDB" id="A0A844ZIC9"/>
<keyword evidence="1" id="KW-0732">Signal</keyword>
<evidence type="ECO:0000313" key="3">
    <source>
        <dbReference type="Proteomes" id="UP000435243"/>
    </source>
</evidence>
<name>A0A844ZIC9_9SPHN</name>
<dbReference type="OrthoDB" id="7452692at2"/>
<feature type="chain" id="PRO_5033038445" description="Lipoprotein" evidence="1">
    <location>
        <begin position="20"/>
        <end position="187"/>
    </location>
</feature>
<feature type="signal peptide" evidence="1">
    <location>
        <begin position="1"/>
        <end position="19"/>
    </location>
</feature>
<accession>A0A844ZIC9</accession>
<evidence type="ECO:0000256" key="1">
    <source>
        <dbReference type="SAM" id="SignalP"/>
    </source>
</evidence>
<keyword evidence="3" id="KW-1185">Reference proteome</keyword>
<gene>
    <name evidence="2" type="ORF">GRI32_01050</name>
</gene>
<comment type="caution">
    <text evidence="2">The sequence shown here is derived from an EMBL/GenBank/DDBJ whole genome shotgun (WGS) entry which is preliminary data.</text>
</comment>
<evidence type="ECO:0008006" key="4">
    <source>
        <dbReference type="Google" id="ProtNLM"/>
    </source>
</evidence>
<organism evidence="2 3">
    <name type="scientific">Alteraurantiacibacter aestuarii</name>
    <dbReference type="NCBI Taxonomy" id="650004"/>
    <lineage>
        <taxon>Bacteria</taxon>
        <taxon>Pseudomonadati</taxon>
        <taxon>Pseudomonadota</taxon>
        <taxon>Alphaproteobacteria</taxon>
        <taxon>Sphingomonadales</taxon>
        <taxon>Erythrobacteraceae</taxon>
        <taxon>Alteraurantiacibacter</taxon>
    </lineage>
</organism>
<dbReference type="Proteomes" id="UP000435243">
    <property type="component" value="Unassembled WGS sequence"/>
</dbReference>
<dbReference type="RefSeq" id="WP_160589277.1">
    <property type="nucleotide sequence ID" value="NZ_BAAAFP010000002.1"/>
</dbReference>
<sequence length="187" mass="20325">MKRPCTLLLIVSLAGCVGAGDRDLAAVEPTGDVLSDTAALLVAAESARNKRERAPLVDRLNTMNVALMDGATDDPLSEWRAQYQPSSATPFRGRTLGPAYRRARLEAGESVRIEQIFYAGERADIAAQASSGSNVALEISNPREEAICARPLAPRANCSWLPIFTERFSIELENRGTEATSIYLVFR</sequence>
<reference evidence="2 3" key="1">
    <citation type="submission" date="2019-12" db="EMBL/GenBank/DDBJ databases">
        <title>Genomic-based taxomic classification of the family Erythrobacteraceae.</title>
        <authorList>
            <person name="Xu L."/>
        </authorList>
    </citation>
    <scope>NUCLEOTIDE SEQUENCE [LARGE SCALE GENOMIC DNA]</scope>
    <source>
        <strain evidence="2 3">JCM 16339</strain>
    </source>
</reference>
<protein>
    <recommendedName>
        <fullName evidence="4">Lipoprotein</fullName>
    </recommendedName>
</protein>